<keyword evidence="1" id="KW-1133">Transmembrane helix</keyword>
<organism evidence="2 3">
    <name type="scientific">Marivita hallyeonensis</name>
    <dbReference type="NCBI Taxonomy" id="996342"/>
    <lineage>
        <taxon>Bacteria</taxon>
        <taxon>Pseudomonadati</taxon>
        <taxon>Pseudomonadota</taxon>
        <taxon>Alphaproteobacteria</taxon>
        <taxon>Rhodobacterales</taxon>
        <taxon>Roseobacteraceae</taxon>
        <taxon>Marivita</taxon>
    </lineage>
</organism>
<evidence type="ECO:0000256" key="1">
    <source>
        <dbReference type="SAM" id="Phobius"/>
    </source>
</evidence>
<evidence type="ECO:0000313" key="2">
    <source>
        <dbReference type="EMBL" id="SHG72340.1"/>
    </source>
</evidence>
<keyword evidence="1" id="KW-0472">Membrane</keyword>
<protein>
    <submittedName>
        <fullName evidence="2">Uncharacterized protein</fullName>
    </submittedName>
</protein>
<keyword evidence="1" id="KW-0812">Transmembrane</keyword>
<gene>
    <name evidence="2" type="ORF">SAMN05443551_0392</name>
</gene>
<reference evidence="2 3" key="1">
    <citation type="submission" date="2016-11" db="EMBL/GenBank/DDBJ databases">
        <authorList>
            <person name="Jaros S."/>
            <person name="Januszkiewicz K."/>
            <person name="Wedrychowicz H."/>
        </authorList>
    </citation>
    <scope>NUCLEOTIDE SEQUENCE [LARGE SCALE GENOMIC DNA]</scope>
    <source>
        <strain evidence="2 3">DSM 29431</strain>
    </source>
</reference>
<dbReference type="RefSeq" id="WP_178346819.1">
    <property type="nucleotide sequence ID" value="NZ_FQXC01000001.1"/>
</dbReference>
<evidence type="ECO:0000313" key="3">
    <source>
        <dbReference type="Proteomes" id="UP000184221"/>
    </source>
</evidence>
<accession>A0A1M5M524</accession>
<dbReference type="Proteomes" id="UP000184221">
    <property type="component" value="Unassembled WGS sequence"/>
</dbReference>
<dbReference type="EMBL" id="FQXC01000001">
    <property type="protein sequence ID" value="SHG72340.1"/>
    <property type="molecule type" value="Genomic_DNA"/>
</dbReference>
<dbReference type="STRING" id="996342.SAMN05443551_0392"/>
<dbReference type="AlphaFoldDB" id="A0A1M5M524"/>
<keyword evidence="3" id="KW-1185">Reference proteome</keyword>
<name>A0A1M5M524_9RHOB</name>
<proteinExistence type="predicted"/>
<sequence length="53" mass="5278">MDVTAMVFYALICGALSFAGPRLGAPFVRFGIGAVVGIIAAAVLPSVRVVVGG</sequence>
<feature type="transmembrane region" description="Helical" evidence="1">
    <location>
        <begin position="29"/>
        <end position="51"/>
    </location>
</feature>